<dbReference type="STRING" id="1641875.XM53_19655"/>
<name>A0A0T5NPK4_9RHOB</name>
<dbReference type="PATRIC" id="fig|1641875.4.peg.2472"/>
<feature type="transmembrane region" description="Helical" evidence="1">
    <location>
        <begin position="35"/>
        <end position="54"/>
    </location>
</feature>
<evidence type="ECO:0000313" key="2">
    <source>
        <dbReference type="EMBL" id="KRS10748.1"/>
    </source>
</evidence>
<organism evidence="2 3">
    <name type="scientific">Roseovarius atlanticus</name>
    <dbReference type="NCBI Taxonomy" id="1641875"/>
    <lineage>
        <taxon>Bacteria</taxon>
        <taxon>Pseudomonadati</taxon>
        <taxon>Pseudomonadota</taxon>
        <taxon>Alphaproteobacteria</taxon>
        <taxon>Rhodobacterales</taxon>
        <taxon>Roseobacteraceae</taxon>
        <taxon>Roseovarius</taxon>
    </lineage>
</organism>
<dbReference type="RefSeq" id="WP_057796455.1">
    <property type="nucleotide sequence ID" value="NZ_LAXJ01000027.1"/>
</dbReference>
<keyword evidence="1" id="KW-0812">Transmembrane</keyword>
<gene>
    <name evidence="2" type="ORF">XM53_19655</name>
</gene>
<keyword evidence="3" id="KW-1185">Reference proteome</keyword>
<protein>
    <submittedName>
        <fullName evidence="2">CTP synthetase</fullName>
    </submittedName>
</protein>
<reference evidence="2 3" key="1">
    <citation type="submission" date="2015-04" db="EMBL/GenBank/DDBJ databases">
        <title>The draft genome sequence of Roseovarius sp.R12b.</title>
        <authorList>
            <person name="Li G."/>
            <person name="Lai Q."/>
            <person name="Shao Z."/>
            <person name="Yan P."/>
        </authorList>
    </citation>
    <scope>NUCLEOTIDE SEQUENCE [LARGE SCALE GENOMIC DNA]</scope>
    <source>
        <strain evidence="2 3">R12B</strain>
    </source>
</reference>
<feature type="transmembrane region" description="Helical" evidence="1">
    <location>
        <begin position="7"/>
        <end position="29"/>
    </location>
</feature>
<keyword evidence="1" id="KW-1133">Transmembrane helix</keyword>
<proteinExistence type="predicted"/>
<comment type="caution">
    <text evidence="2">The sequence shown here is derived from an EMBL/GenBank/DDBJ whole genome shotgun (WGS) entry which is preliminary data.</text>
</comment>
<accession>A0A0T5NPK4</accession>
<sequence length="61" mass="6569">MIWLMVILHVFIGSTLAGSFVIAALAMGYDTLTPILITAAAGFVVAFPVSWIVAKQLYQAR</sequence>
<evidence type="ECO:0000313" key="3">
    <source>
        <dbReference type="Proteomes" id="UP000051295"/>
    </source>
</evidence>
<dbReference type="EMBL" id="LAXJ01000027">
    <property type="protein sequence ID" value="KRS10748.1"/>
    <property type="molecule type" value="Genomic_DNA"/>
</dbReference>
<evidence type="ECO:0000256" key="1">
    <source>
        <dbReference type="SAM" id="Phobius"/>
    </source>
</evidence>
<dbReference type="AlphaFoldDB" id="A0A0T5NPK4"/>
<dbReference type="OrthoDB" id="7510999at2"/>
<dbReference type="Proteomes" id="UP000051295">
    <property type="component" value="Unassembled WGS sequence"/>
</dbReference>
<keyword evidence="1" id="KW-0472">Membrane</keyword>